<dbReference type="PANTHER" id="PTHR24421">
    <property type="entry name" value="NITRATE/NITRITE SENSOR PROTEIN NARX-RELATED"/>
    <property type="match status" value="1"/>
</dbReference>
<keyword evidence="13" id="KW-1185">Reference proteome</keyword>
<evidence type="ECO:0000256" key="6">
    <source>
        <dbReference type="ARBA" id="ARBA00022777"/>
    </source>
</evidence>
<feature type="transmembrane region" description="Helical" evidence="9">
    <location>
        <begin position="42"/>
        <end position="61"/>
    </location>
</feature>
<dbReference type="Gene3D" id="3.30.565.10">
    <property type="entry name" value="Histidine kinase-like ATPase, C-terminal domain"/>
    <property type="match status" value="1"/>
</dbReference>
<dbReference type="CDD" id="cd16917">
    <property type="entry name" value="HATPase_UhpB-NarQ-NarX-like"/>
    <property type="match status" value="1"/>
</dbReference>
<proteinExistence type="predicted"/>
<dbReference type="SUPFAM" id="SSF55874">
    <property type="entry name" value="ATPase domain of HSP90 chaperone/DNA topoisomerase II/histidine kinase"/>
    <property type="match status" value="1"/>
</dbReference>
<dbReference type="InterPro" id="IPR011712">
    <property type="entry name" value="Sig_transdc_His_kin_sub3_dim/P"/>
</dbReference>
<dbReference type="InterPro" id="IPR050482">
    <property type="entry name" value="Sensor_HK_TwoCompSys"/>
</dbReference>
<evidence type="ECO:0000256" key="2">
    <source>
        <dbReference type="ARBA" id="ARBA00012438"/>
    </source>
</evidence>
<feature type="transmembrane region" description="Helical" evidence="9">
    <location>
        <begin position="121"/>
        <end position="150"/>
    </location>
</feature>
<reference evidence="12 13" key="1">
    <citation type="journal article" date="2019" name="Int. J. Syst. Evol. Microbiol.">
        <title>The Global Catalogue of Microorganisms (GCM) 10K type strain sequencing project: providing services to taxonomists for standard genome sequencing and annotation.</title>
        <authorList>
            <consortium name="The Broad Institute Genomics Platform"/>
            <consortium name="The Broad Institute Genome Sequencing Center for Infectious Disease"/>
            <person name="Wu L."/>
            <person name="Ma J."/>
        </authorList>
    </citation>
    <scope>NUCLEOTIDE SEQUENCE [LARGE SCALE GENOMIC DNA]</scope>
    <source>
        <strain evidence="12 13">JCM 16014</strain>
    </source>
</reference>
<accession>A0ABN2VAM3</accession>
<dbReference type="GO" id="GO:0016301">
    <property type="term" value="F:kinase activity"/>
    <property type="evidence" value="ECO:0007669"/>
    <property type="project" value="UniProtKB-KW"/>
</dbReference>
<organism evidence="12 13">
    <name type="scientific">Catenulispora yoronensis</name>
    <dbReference type="NCBI Taxonomy" id="450799"/>
    <lineage>
        <taxon>Bacteria</taxon>
        <taxon>Bacillati</taxon>
        <taxon>Actinomycetota</taxon>
        <taxon>Actinomycetes</taxon>
        <taxon>Catenulisporales</taxon>
        <taxon>Catenulisporaceae</taxon>
        <taxon>Catenulispora</taxon>
    </lineage>
</organism>
<dbReference type="Gene3D" id="1.20.5.1930">
    <property type="match status" value="1"/>
</dbReference>
<evidence type="ECO:0000256" key="7">
    <source>
        <dbReference type="ARBA" id="ARBA00022840"/>
    </source>
</evidence>
<evidence type="ECO:0000313" key="13">
    <source>
        <dbReference type="Proteomes" id="UP001500751"/>
    </source>
</evidence>
<keyword evidence="8" id="KW-0902">Two-component regulatory system</keyword>
<evidence type="ECO:0000256" key="5">
    <source>
        <dbReference type="ARBA" id="ARBA00022741"/>
    </source>
</evidence>
<dbReference type="EMBL" id="BAAAQN010000066">
    <property type="protein sequence ID" value="GAA2056969.1"/>
    <property type="molecule type" value="Genomic_DNA"/>
</dbReference>
<keyword evidence="9" id="KW-1133">Transmembrane helix</keyword>
<evidence type="ECO:0000259" key="10">
    <source>
        <dbReference type="Pfam" id="PF02518"/>
    </source>
</evidence>
<comment type="catalytic activity">
    <reaction evidence="1">
        <text>ATP + protein L-histidine = ADP + protein N-phospho-L-histidine.</text>
        <dbReference type="EC" id="2.7.13.3"/>
    </reaction>
</comment>
<dbReference type="Pfam" id="PF02518">
    <property type="entry name" value="HATPase_c"/>
    <property type="match status" value="1"/>
</dbReference>
<sequence length="414" mass="44683">MVDAFIAVVMLVVSVIWAKQYPYEPDGQHVYSASDVHQVPFRPIDAFGCALTALGCAAIALRRWHTEWVMAGTCALIVLYTSLNYAPTTLAWCPILIFYTLCTRTVPLRALPYAMALLAVWLQYSLALVVLSVLLAVAQSVTVIAVTWSFGDQARRLAERNARLASLTEQLRREQAARAGRAVATERVRIARELHDVVAHHMSVISVQVGLAQYVLASDTETAGRAMKTIADATHEAMLEMRRMLTVLRPVPENGRTPGRGRSPALEPASGLAGLDALLDRVRAGGVDVRLRVSGEPVELPPGPDLACFRVAQESLTNVMKHAAGARAVVELTYQNHAITLRVADDGGRVRSLMDADRIEPSPPELAGTGNGLAGMRERARIYGGTLTAGRRAAGGFEVVLTLPAGDVPDDPEI</sequence>
<dbReference type="InterPro" id="IPR036890">
    <property type="entry name" value="HATPase_C_sf"/>
</dbReference>
<evidence type="ECO:0000256" key="9">
    <source>
        <dbReference type="SAM" id="Phobius"/>
    </source>
</evidence>
<comment type="caution">
    <text evidence="12">The sequence shown here is derived from an EMBL/GenBank/DDBJ whole genome shotgun (WGS) entry which is preliminary data.</text>
</comment>
<name>A0ABN2VAM3_9ACTN</name>
<evidence type="ECO:0000313" key="12">
    <source>
        <dbReference type="EMBL" id="GAA2056969.1"/>
    </source>
</evidence>
<keyword evidence="4" id="KW-0808">Transferase</keyword>
<dbReference type="Pfam" id="PF07730">
    <property type="entry name" value="HisKA_3"/>
    <property type="match status" value="1"/>
</dbReference>
<feature type="domain" description="Signal transduction histidine kinase subgroup 3 dimerisation and phosphoacceptor" evidence="11">
    <location>
        <begin position="186"/>
        <end position="251"/>
    </location>
</feature>
<gene>
    <name evidence="12" type="ORF">GCM10009839_77790</name>
</gene>
<keyword evidence="6 12" id="KW-0418">Kinase</keyword>
<evidence type="ECO:0000256" key="1">
    <source>
        <dbReference type="ARBA" id="ARBA00000085"/>
    </source>
</evidence>
<evidence type="ECO:0000256" key="8">
    <source>
        <dbReference type="ARBA" id="ARBA00023012"/>
    </source>
</evidence>
<dbReference type="EC" id="2.7.13.3" evidence="2"/>
<keyword evidence="9" id="KW-0812">Transmembrane</keyword>
<evidence type="ECO:0000256" key="3">
    <source>
        <dbReference type="ARBA" id="ARBA00022553"/>
    </source>
</evidence>
<protein>
    <recommendedName>
        <fullName evidence="2">histidine kinase</fullName>
        <ecNumber evidence="2">2.7.13.3</ecNumber>
    </recommendedName>
</protein>
<evidence type="ECO:0000259" key="11">
    <source>
        <dbReference type="Pfam" id="PF07730"/>
    </source>
</evidence>
<feature type="domain" description="Histidine kinase/HSP90-like ATPase" evidence="10">
    <location>
        <begin position="308"/>
        <end position="405"/>
    </location>
</feature>
<dbReference type="PANTHER" id="PTHR24421:SF10">
    <property type="entry name" value="NITRATE_NITRITE SENSOR PROTEIN NARQ"/>
    <property type="match status" value="1"/>
</dbReference>
<keyword evidence="3" id="KW-0597">Phosphoprotein</keyword>
<dbReference type="InterPro" id="IPR003594">
    <property type="entry name" value="HATPase_dom"/>
</dbReference>
<keyword evidence="5" id="KW-0547">Nucleotide-binding</keyword>
<feature type="transmembrane region" description="Helical" evidence="9">
    <location>
        <begin position="68"/>
        <end position="101"/>
    </location>
</feature>
<dbReference type="Proteomes" id="UP001500751">
    <property type="component" value="Unassembled WGS sequence"/>
</dbReference>
<keyword evidence="7" id="KW-0067">ATP-binding</keyword>
<keyword evidence="9" id="KW-0472">Membrane</keyword>
<evidence type="ECO:0000256" key="4">
    <source>
        <dbReference type="ARBA" id="ARBA00022679"/>
    </source>
</evidence>